<dbReference type="Proteomes" id="UP000812031">
    <property type="component" value="Unassembled WGS sequence"/>
</dbReference>
<protein>
    <submittedName>
        <fullName evidence="3">Uncharacterized protein</fullName>
    </submittedName>
</protein>
<organism evidence="3 4">
    <name type="scientific">Flavobacterium taihuense</name>
    <dbReference type="NCBI Taxonomy" id="2857508"/>
    <lineage>
        <taxon>Bacteria</taxon>
        <taxon>Pseudomonadati</taxon>
        <taxon>Bacteroidota</taxon>
        <taxon>Flavobacteriia</taxon>
        <taxon>Flavobacteriales</taxon>
        <taxon>Flavobacteriaceae</taxon>
        <taxon>Flavobacterium</taxon>
    </lineage>
</organism>
<feature type="coiled-coil region" evidence="1">
    <location>
        <begin position="110"/>
        <end position="163"/>
    </location>
</feature>
<name>A0ABS6Y095_9FLAO</name>
<dbReference type="EMBL" id="JAHWYN010000022">
    <property type="protein sequence ID" value="MBW4362345.1"/>
    <property type="molecule type" value="Genomic_DNA"/>
</dbReference>
<dbReference type="RefSeq" id="WP_219318831.1">
    <property type="nucleotide sequence ID" value="NZ_JAHWYN010000022.1"/>
</dbReference>
<evidence type="ECO:0000313" key="3">
    <source>
        <dbReference type="EMBL" id="MBW4362345.1"/>
    </source>
</evidence>
<feature type="chain" id="PRO_5047409222" evidence="2">
    <location>
        <begin position="21"/>
        <end position="408"/>
    </location>
</feature>
<proteinExistence type="predicted"/>
<evidence type="ECO:0000313" key="4">
    <source>
        <dbReference type="Proteomes" id="UP000812031"/>
    </source>
</evidence>
<evidence type="ECO:0000256" key="1">
    <source>
        <dbReference type="SAM" id="Coils"/>
    </source>
</evidence>
<sequence>MKKIITTITVLLLFITATQAQTQFFEKYDYERNSAYNSTLSTDYSTARRENRPKTITIEQGQGIESTVMDTVMVKSFVYHPSISKNGKKINYLTWDELNQEQKDEYTTTIRKQRKRKIFVQDSIQKAEQNNLLVIQLAEQQRIKKLEEDNKRKKDSLNLVEKNLNVNQWGVEVGSMRTEEFTFSPITLKTLVRAAKLNPDFYGDLMMLSVENDNVDYNKMDESGKGEWYNITTIDPKLVFVTVKISRNLSLIKLVKSGALFIIKEQYLNYCTDMFNCLNTTLAQYKTIDVTQKYTTEEIAILNRYKKVLSSGSPCTTTIATIRNRKQYDFVNRYGQHFFDSDKVTPIDKQNHNNSIKKIWKLDEEWKTIREDETLLNGNNKIMEKLLEDDKYLQIKVRMEDMYSNSLI</sequence>
<keyword evidence="1" id="KW-0175">Coiled coil</keyword>
<evidence type="ECO:0000256" key="2">
    <source>
        <dbReference type="SAM" id="SignalP"/>
    </source>
</evidence>
<comment type="caution">
    <text evidence="3">The sequence shown here is derived from an EMBL/GenBank/DDBJ whole genome shotgun (WGS) entry which is preliminary data.</text>
</comment>
<reference evidence="3 4" key="1">
    <citation type="submission" date="2021-07" db="EMBL/GenBank/DDBJ databases">
        <title>Flavobacterium sp. nov. isolated from sediment on the Taihu Lake.</title>
        <authorList>
            <person name="Qu J.-H."/>
        </authorList>
    </citation>
    <scope>NUCLEOTIDE SEQUENCE [LARGE SCALE GENOMIC DNA]</scope>
    <source>
        <strain evidence="3 4">NAS39</strain>
    </source>
</reference>
<feature type="signal peptide" evidence="2">
    <location>
        <begin position="1"/>
        <end position="20"/>
    </location>
</feature>
<accession>A0ABS6Y095</accession>
<keyword evidence="4" id="KW-1185">Reference proteome</keyword>
<keyword evidence="2" id="KW-0732">Signal</keyword>
<gene>
    <name evidence="3" type="ORF">KZH69_17795</name>
</gene>